<keyword evidence="5" id="KW-0539">Nucleus</keyword>
<organism evidence="6 7">
    <name type="scientific">Nepenthes gracilis</name>
    <name type="common">Slender pitcher plant</name>
    <dbReference type="NCBI Taxonomy" id="150966"/>
    <lineage>
        <taxon>Eukaryota</taxon>
        <taxon>Viridiplantae</taxon>
        <taxon>Streptophyta</taxon>
        <taxon>Embryophyta</taxon>
        <taxon>Tracheophyta</taxon>
        <taxon>Spermatophyta</taxon>
        <taxon>Magnoliopsida</taxon>
        <taxon>eudicotyledons</taxon>
        <taxon>Gunneridae</taxon>
        <taxon>Pentapetalae</taxon>
        <taxon>Caryophyllales</taxon>
        <taxon>Nepenthaceae</taxon>
        <taxon>Nepenthes</taxon>
    </lineage>
</organism>
<keyword evidence="4" id="KW-0963">Cytoplasm</keyword>
<dbReference type="EMBL" id="BSYO01000034">
    <property type="protein sequence ID" value="GMH28075.1"/>
    <property type="molecule type" value="Genomic_DNA"/>
</dbReference>
<gene>
    <name evidence="6" type="ORF">Nepgr_029918</name>
</gene>
<dbReference type="Proteomes" id="UP001279734">
    <property type="component" value="Unassembled WGS sequence"/>
</dbReference>
<comment type="similarity">
    <text evidence="3">Belongs to the pICln (TC 1.A.47) family.</text>
</comment>
<dbReference type="GO" id="GO:0006884">
    <property type="term" value="P:cell volume homeostasis"/>
    <property type="evidence" value="ECO:0007669"/>
    <property type="project" value="InterPro"/>
</dbReference>
<dbReference type="Pfam" id="PF03517">
    <property type="entry name" value="Voldacs"/>
    <property type="match status" value="1"/>
</dbReference>
<reference evidence="6" key="1">
    <citation type="submission" date="2023-05" db="EMBL/GenBank/DDBJ databases">
        <title>Nepenthes gracilis genome sequencing.</title>
        <authorList>
            <person name="Fukushima K."/>
        </authorList>
    </citation>
    <scope>NUCLEOTIDE SEQUENCE</scope>
    <source>
        <strain evidence="6">SING2019-196</strain>
    </source>
</reference>
<dbReference type="PANTHER" id="PTHR21399:SF0">
    <property type="entry name" value="METHYLOSOME SUBUNIT PICLN"/>
    <property type="match status" value="1"/>
</dbReference>
<sequence>MAIGLRHFAERTGSGVGRPVLDDSDGEELMHVQEGVSIVLGSRPAESHGTIYITSRQVIWLSDLDSNKGYAVDFFSISLHAVSRDPLAYPSPCIYAQIDIEEDECEEDESEGLESEFDTGPLELSKIKEMRLVPSDPSQLDRLFEVFCECAELNPEPVDDEEDHDWVFSADQMEADGLEEEDSAWNLSGNHTDCIGHSNGHHDLAQTVLQLEINDKRFEDAEETERDNNGHQ</sequence>
<dbReference type="InterPro" id="IPR039924">
    <property type="entry name" value="ICln/Lot5/Saf5"/>
</dbReference>
<evidence type="ECO:0000256" key="5">
    <source>
        <dbReference type="ARBA" id="ARBA00023242"/>
    </source>
</evidence>
<protein>
    <recommendedName>
        <fullName evidence="8">Chloride conductance regulatory protein ICln</fullName>
    </recommendedName>
</protein>
<dbReference type="GO" id="GO:0005886">
    <property type="term" value="C:plasma membrane"/>
    <property type="evidence" value="ECO:0007669"/>
    <property type="project" value="InterPro"/>
</dbReference>
<evidence type="ECO:0000256" key="2">
    <source>
        <dbReference type="ARBA" id="ARBA00004496"/>
    </source>
</evidence>
<evidence type="ECO:0008006" key="8">
    <source>
        <dbReference type="Google" id="ProtNLM"/>
    </source>
</evidence>
<proteinExistence type="inferred from homology"/>
<dbReference type="Gene3D" id="2.30.29.30">
    <property type="entry name" value="Pleckstrin-homology domain (PH domain)/Phosphotyrosine-binding domain (PTB)"/>
    <property type="match status" value="1"/>
</dbReference>
<dbReference type="GO" id="GO:0006821">
    <property type="term" value="P:chloride transport"/>
    <property type="evidence" value="ECO:0007669"/>
    <property type="project" value="InterPro"/>
</dbReference>
<comment type="subcellular location">
    <subcellularLocation>
        <location evidence="2">Cytoplasm</location>
    </subcellularLocation>
    <subcellularLocation>
        <location evidence="1">Nucleus</location>
    </subcellularLocation>
</comment>
<evidence type="ECO:0000256" key="4">
    <source>
        <dbReference type="ARBA" id="ARBA00022490"/>
    </source>
</evidence>
<dbReference type="InterPro" id="IPR011993">
    <property type="entry name" value="PH-like_dom_sf"/>
</dbReference>
<dbReference type="InterPro" id="IPR003521">
    <property type="entry name" value="ICln"/>
</dbReference>
<evidence type="ECO:0000256" key="3">
    <source>
        <dbReference type="ARBA" id="ARBA00007054"/>
    </source>
</evidence>
<keyword evidence="7" id="KW-1185">Reference proteome</keyword>
<evidence type="ECO:0000313" key="7">
    <source>
        <dbReference type="Proteomes" id="UP001279734"/>
    </source>
</evidence>
<dbReference type="AlphaFoldDB" id="A0AAD3TEH5"/>
<dbReference type="GO" id="GO:0000387">
    <property type="term" value="P:spliceosomal snRNP assembly"/>
    <property type="evidence" value="ECO:0007669"/>
    <property type="project" value="InterPro"/>
</dbReference>
<dbReference type="GO" id="GO:0034715">
    <property type="term" value="C:pICln-Sm protein complex"/>
    <property type="evidence" value="ECO:0007669"/>
    <property type="project" value="InterPro"/>
</dbReference>
<evidence type="ECO:0000313" key="6">
    <source>
        <dbReference type="EMBL" id="GMH28075.1"/>
    </source>
</evidence>
<dbReference type="PANTHER" id="PTHR21399">
    <property type="entry name" value="CHLORIDE CONDUCTANCE REGULATORY PROTEIN ICLN"/>
    <property type="match status" value="1"/>
</dbReference>
<accession>A0AAD3TEH5</accession>
<dbReference type="GO" id="GO:0005829">
    <property type="term" value="C:cytosol"/>
    <property type="evidence" value="ECO:0007669"/>
    <property type="project" value="InterPro"/>
</dbReference>
<evidence type="ECO:0000256" key="1">
    <source>
        <dbReference type="ARBA" id="ARBA00004123"/>
    </source>
</evidence>
<dbReference type="GO" id="GO:0045292">
    <property type="term" value="P:mRNA cis splicing, via spliceosome"/>
    <property type="evidence" value="ECO:0007669"/>
    <property type="project" value="TreeGrafter"/>
</dbReference>
<comment type="caution">
    <text evidence="6">The sequence shown here is derived from an EMBL/GenBank/DDBJ whole genome shotgun (WGS) entry which is preliminary data.</text>
</comment>
<dbReference type="GO" id="GO:0005681">
    <property type="term" value="C:spliceosomal complex"/>
    <property type="evidence" value="ECO:0007669"/>
    <property type="project" value="TreeGrafter"/>
</dbReference>
<dbReference type="PRINTS" id="PR01348">
    <property type="entry name" value="ICLNCHANNEL"/>
</dbReference>
<dbReference type="GO" id="GO:0034709">
    <property type="term" value="C:methylosome"/>
    <property type="evidence" value="ECO:0007669"/>
    <property type="project" value="InterPro"/>
</dbReference>
<name>A0AAD3TEH5_NEPGR</name>